<evidence type="ECO:0000313" key="2">
    <source>
        <dbReference type="EMBL" id="KAF1963011.1"/>
    </source>
</evidence>
<name>A0A6A5UDL3_9PLEO</name>
<evidence type="ECO:0000256" key="1">
    <source>
        <dbReference type="SAM" id="MobiDB-lite"/>
    </source>
</evidence>
<gene>
    <name evidence="2" type="ORF">CC80DRAFT_499309</name>
</gene>
<dbReference type="EMBL" id="ML976978">
    <property type="protein sequence ID" value="KAF1963011.1"/>
    <property type="molecule type" value="Genomic_DNA"/>
</dbReference>
<sequence>MSAASWIHISPSALTPPEYRFSVIHRYVEPDHINETVHAHTQHVGTYTSLIAAQLATFEAGKKEVVKKEQDGIVIFLHQIDLNRRGLIYKVMEGGIMLQNQFEIHRVDVREGSRAPLMDGVENASFLHPEQGDKPKVVVNLPSKAAYVQSSVDYHFGPPHPQECDPHWAQSRIPYFRKRDEGPFRRPDDRLYQEHFEFIRKLPESEGRTIPQIVSPQPDNLNRVPDRKENTHQQQKSSLNPATNSGFAEADVQTGANGHVSNGNAHKQVPLKGVKDVRCELGELDYFNVNGALRNGLVVDGSGYEKYYGLDLST</sequence>
<proteinExistence type="predicted"/>
<dbReference type="Proteomes" id="UP000800035">
    <property type="component" value="Unassembled WGS sequence"/>
</dbReference>
<feature type="compositionally biased region" description="Polar residues" evidence="1">
    <location>
        <begin position="232"/>
        <end position="246"/>
    </location>
</feature>
<organism evidence="2 3">
    <name type="scientific">Byssothecium circinans</name>
    <dbReference type="NCBI Taxonomy" id="147558"/>
    <lineage>
        <taxon>Eukaryota</taxon>
        <taxon>Fungi</taxon>
        <taxon>Dikarya</taxon>
        <taxon>Ascomycota</taxon>
        <taxon>Pezizomycotina</taxon>
        <taxon>Dothideomycetes</taxon>
        <taxon>Pleosporomycetidae</taxon>
        <taxon>Pleosporales</taxon>
        <taxon>Massarineae</taxon>
        <taxon>Massarinaceae</taxon>
        <taxon>Byssothecium</taxon>
    </lineage>
</organism>
<feature type="region of interest" description="Disordered" evidence="1">
    <location>
        <begin position="207"/>
        <end position="246"/>
    </location>
</feature>
<reference evidence="2" key="1">
    <citation type="journal article" date="2020" name="Stud. Mycol.">
        <title>101 Dothideomycetes genomes: a test case for predicting lifestyles and emergence of pathogens.</title>
        <authorList>
            <person name="Haridas S."/>
            <person name="Albert R."/>
            <person name="Binder M."/>
            <person name="Bloem J."/>
            <person name="Labutti K."/>
            <person name="Salamov A."/>
            <person name="Andreopoulos B."/>
            <person name="Baker S."/>
            <person name="Barry K."/>
            <person name="Bills G."/>
            <person name="Bluhm B."/>
            <person name="Cannon C."/>
            <person name="Castanera R."/>
            <person name="Culley D."/>
            <person name="Daum C."/>
            <person name="Ezra D."/>
            <person name="Gonzalez J."/>
            <person name="Henrissat B."/>
            <person name="Kuo A."/>
            <person name="Liang C."/>
            <person name="Lipzen A."/>
            <person name="Lutzoni F."/>
            <person name="Magnuson J."/>
            <person name="Mondo S."/>
            <person name="Nolan M."/>
            <person name="Ohm R."/>
            <person name="Pangilinan J."/>
            <person name="Park H.-J."/>
            <person name="Ramirez L."/>
            <person name="Alfaro M."/>
            <person name="Sun H."/>
            <person name="Tritt A."/>
            <person name="Yoshinaga Y."/>
            <person name="Zwiers L.-H."/>
            <person name="Turgeon B."/>
            <person name="Goodwin S."/>
            <person name="Spatafora J."/>
            <person name="Crous P."/>
            <person name="Grigoriev I."/>
        </authorList>
    </citation>
    <scope>NUCLEOTIDE SEQUENCE</scope>
    <source>
        <strain evidence="2">CBS 675.92</strain>
    </source>
</reference>
<dbReference type="AlphaFoldDB" id="A0A6A5UDL3"/>
<accession>A0A6A5UDL3</accession>
<dbReference type="OrthoDB" id="3799500at2759"/>
<protein>
    <submittedName>
        <fullName evidence="2">Uncharacterized protein</fullName>
    </submittedName>
</protein>
<keyword evidence="3" id="KW-1185">Reference proteome</keyword>
<evidence type="ECO:0000313" key="3">
    <source>
        <dbReference type="Proteomes" id="UP000800035"/>
    </source>
</evidence>